<sequence length="117" mass="13162">MPNGFIPEFDLVRNNGKHFHLRAIALAQASSSREIVAKMAKLKVKENTDAEMTGMDSEKSVMALVTEQTEKIREQLRKELLKNLPKKGKNKPQPKKPKGAVRKNSNRKGGQARKGRK</sequence>
<name>A0ABR3S9B0_9PEZI</name>
<dbReference type="Proteomes" id="UP001521116">
    <property type="component" value="Unassembled WGS sequence"/>
</dbReference>
<proteinExistence type="predicted"/>
<feature type="region of interest" description="Disordered" evidence="1">
    <location>
        <begin position="79"/>
        <end position="117"/>
    </location>
</feature>
<reference evidence="2 3" key="1">
    <citation type="submission" date="2024-02" db="EMBL/GenBank/DDBJ databases">
        <title>De novo assembly and annotation of 12 fungi associated with fruit tree decline syndrome in Ontario, Canada.</title>
        <authorList>
            <person name="Sulman M."/>
            <person name="Ellouze W."/>
            <person name="Ilyukhin E."/>
        </authorList>
    </citation>
    <scope>NUCLEOTIDE SEQUENCE [LARGE SCALE GENOMIC DNA]</scope>
    <source>
        <strain evidence="2 3">M1-105</strain>
    </source>
</reference>
<accession>A0ABR3S9B0</accession>
<evidence type="ECO:0000313" key="2">
    <source>
        <dbReference type="EMBL" id="KAL1613277.1"/>
    </source>
</evidence>
<evidence type="ECO:0000313" key="3">
    <source>
        <dbReference type="Proteomes" id="UP001521116"/>
    </source>
</evidence>
<gene>
    <name evidence="2" type="ORF">SLS56_012270</name>
</gene>
<evidence type="ECO:0000256" key="1">
    <source>
        <dbReference type="SAM" id="MobiDB-lite"/>
    </source>
</evidence>
<keyword evidence="3" id="KW-1185">Reference proteome</keyword>
<organism evidence="2 3">
    <name type="scientific">Neofusicoccum ribis</name>
    <dbReference type="NCBI Taxonomy" id="45134"/>
    <lineage>
        <taxon>Eukaryota</taxon>
        <taxon>Fungi</taxon>
        <taxon>Dikarya</taxon>
        <taxon>Ascomycota</taxon>
        <taxon>Pezizomycotina</taxon>
        <taxon>Dothideomycetes</taxon>
        <taxon>Dothideomycetes incertae sedis</taxon>
        <taxon>Botryosphaeriales</taxon>
        <taxon>Botryosphaeriaceae</taxon>
        <taxon>Neofusicoccum</taxon>
    </lineage>
</organism>
<protein>
    <submittedName>
        <fullName evidence="2">Uncharacterized protein</fullName>
    </submittedName>
</protein>
<comment type="caution">
    <text evidence="2">The sequence shown here is derived from an EMBL/GenBank/DDBJ whole genome shotgun (WGS) entry which is preliminary data.</text>
</comment>
<dbReference type="EMBL" id="JAJVDC020000644">
    <property type="protein sequence ID" value="KAL1613277.1"/>
    <property type="molecule type" value="Genomic_DNA"/>
</dbReference>
<feature type="compositionally biased region" description="Basic residues" evidence="1">
    <location>
        <begin position="84"/>
        <end position="117"/>
    </location>
</feature>